<dbReference type="EMBL" id="JACGDG010000073">
    <property type="protein sequence ID" value="MBA6119507.1"/>
    <property type="molecule type" value="Genomic_DNA"/>
</dbReference>
<reference evidence="3 4" key="1">
    <citation type="submission" date="2020-07" db="EMBL/GenBank/DDBJ databases">
        <title>Diversity of carbapenemase encoding genes among Pseudomonas putida group clinical isolates in a tertiary Brazilian hospital.</title>
        <authorList>
            <person name="Alberto-Lei F."/>
            <person name="Nodari C.S."/>
            <person name="Streling A.P."/>
            <person name="Paulino J.T."/>
            <person name="Bessa-Neto F.O."/>
            <person name="Cayo R."/>
            <person name="Gales A.C."/>
        </authorList>
    </citation>
    <scope>NUCLEOTIDE SEQUENCE [LARGE SCALE GENOMIC DNA]</scope>
    <source>
        <strain evidence="3 4">12464</strain>
    </source>
</reference>
<proteinExistence type="inferred from homology"/>
<evidence type="ECO:0000313" key="3">
    <source>
        <dbReference type="EMBL" id="MBA6119507.1"/>
    </source>
</evidence>
<dbReference type="SUPFAM" id="SSF55826">
    <property type="entry name" value="YbaK/ProRS associated domain"/>
    <property type="match status" value="1"/>
</dbReference>
<keyword evidence="3" id="KW-0436">Ligase</keyword>
<dbReference type="CDD" id="cd04335">
    <property type="entry name" value="PrdX_deacylase"/>
    <property type="match status" value="1"/>
</dbReference>
<dbReference type="GO" id="GO:0004812">
    <property type="term" value="F:aminoacyl-tRNA ligase activity"/>
    <property type="evidence" value="ECO:0007669"/>
    <property type="project" value="UniProtKB-KW"/>
</dbReference>
<dbReference type="InterPro" id="IPR007214">
    <property type="entry name" value="YbaK/aa-tRNA-synth-assoc-dom"/>
</dbReference>
<gene>
    <name evidence="3" type="ORF">H4C47_27885</name>
</gene>
<sequence>MRHSTNATQLLDALSIPYQYVEHEAVHTCEDAARLNIAIQGESLKNIFLCDKKGNHHTLVVIKSHQRLDLHALSQTLGIKGLRFASSGRLMETLGVERGAVSLLALCNDSARLTQVVIDPSIWLSERLLCHPLINTATLSLSVAGMSRFLEHLGFKPIFVDNFITLKTGSG</sequence>
<dbReference type="PANTHER" id="PTHR31423">
    <property type="entry name" value="YBAK DOMAIN-CONTAINING PROTEIN"/>
    <property type="match status" value="1"/>
</dbReference>
<dbReference type="Gene3D" id="3.90.960.10">
    <property type="entry name" value="YbaK/aminoacyl-tRNA synthetase-associated domain"/>
    <property type="match status" value="1"/>
</dbReference>
<evidence type="ECO:0000313" key="4">
    <source>
        <dbReference type="Proteomes" id="UP000553948"/>
    </source>
</evidence>
<keyword evidence="3" id="KW-0030">Aminoacyl-tRNA synthetase</keyword>
<dbReference type="Proteomes" id="UP000553948">
    <property type="component" value="Unassembled WGS sequence"/>
</dbReference>
<protein>
    <submittedName>
        <fullName evidence="3">Prolyl-tRNA synthetase associated domain-containing protein</fullName>
    </submittedName>
</protein>
<evidence type="ECO:0000259" key="2">
    <source>
        <dbReference type="Pfam" id="PF04073"/>
    </source>
</evidence>
<dbReference type="RefSeq" id="WP_176515173.1">
    <property type="nucleotide sequence ID" value="NZ_CP060529.1"/>
</dbReference>
<evidence type="ECO:0000256" key="1">
    <source>
        <dbReference type="ARBA" id="ARBA00010201"/>
    </source>
</evidence>
<dbReference type="PANTHER" id="PTHR31423:SF3">
    <property type="entry name" value="PROLYL-TRNA SYNTHETASE ASSOCIATED DOMAIN-CONTAINING PROTEIN 1-RELATED"/>
    <property type="match status" value="1"/>
</dbReference>
<name>A0A7W2L6T6_PSEPU</name>
<dbReference type="AlphaFoldDB" id="A0A7W2L6T6"/>
<accession>A0A7W2L6T6</accession>
<comment type="caution">
    <text evidence="3">The sequence shown here is derived from an EMBL/GenBank/DDBJ whole genome shotgun (WGS) entry which is preliminary data.</text>
</comment>
<dbReference type="InterPro" id="IPR036754">
    <property type="entry name" value="YbaK/aa-tRNA-synt-asso_dom_sf"/>
</dbReference>
<feature type="domain" description="YbaK/aminoacyl-tRNA synthetase-associated" evidence="2">
    <location>
        <begin position="23"/>
        <end position="148"/>
    </location>
</feature>
<organism evidence="3 4">
    <name type="scientific">Pseudomonas putida</name>
    <name type="common">Arthrobacter siderocapsulatus</name>
    <dbReference type="NCBI Taxonomy" id="303"/>
    <lineage>
        <taxon>Bacteria</taxon>
        <taxon>Pseudomonadati</taxon>
        <taxon>Pseudomonadota</taxon>
        <taxon>Gammaproteobacteria</taxon>
        <taxon>Pseudomonadales</taxon>
        <taxon>Pseudomonadaceae</taxon>
        <taxon>Pseudomonas</taxon>
    </lineage>
</organism>
<dbReference type="FunFam" id="3.90.960.10:FF:000005">
    <property type="entry name" value="Putative prolyl-tRNA synthetase"/>
    <property type="match status" value="1"/>
</dbReference>
<dbReference type="InterPro" id="IPR040285">
    <property type="entry name" value="ProX/PRXD1"/>
</dbReference>
<comment type="similarity">
    <text evidence="1">Belongs to the PRORSD1 family.</text>
</comment>
<dbReference type="Pfam" id="PF04073">
    <property type="entry name" value="tRNA_edit"/>
    <property type="match status" value="1"/>
</dbReference>
<dbReference type="GO" id="GO:0002161">
    <property type="term" value="F:aminoacyl-tRNA deacylase activity"/>
    <property type="evidence" value="ECO:0007669"/>
    <property type="project" value="InterPro"/>
</dbReference>